<dbReference type="Gene3D" id="1.10.1740.10">
    <property type="match status" value="1"/>
</dbReference>
<organism evidence="1 2">
    <name type="scientific">Chitinophaga filiformis</name>
    <name type="common">Myxococcus filiformis</name>
    <name type="synonym">Flexibacter filiformis</name>
    <dbReference type="NCBI Taxonomy" id="104663"/>
    <lineage>
        <taxon>Bacteria</taxon>
        <taxon>Pseudomonadati</taxon>
        <taxon>Bacteroidota</taxon>
        <taxon>Chitinophagia</taxon>
        <taxon>Chitinophagales</taxon>
        <taxon>Chitinophagaceae</taxon>
        <taxon>Chitinophaga</taxon>
    </lineage>
</organism>
<dbReference type="AlphaFoldDB" id="A0A1G7HMM8"/>
<dbReference type="STRING" id="104663.SAMN04488121_101528"/>
<name>A0A1G7HMM8_CHIFI</name>
<proteinExistence type="predicted"/>
<accession>A0A1G7HMM8</accession>
<dbReference type="RefSeq" id="WP_089828672.1">
    <property type="nucleotide sequence ID" value="NZ_FNBN01000001.1"/>
</dbReference>
<evidence type="ECO:0000313" key="1">
    <source>
        <dbReference type="EMBL" id="SDF01556.1"/>
    </source>
</evidence>
<gene>
    <name evidence="1" type="ORF">SAMN04488121_101528</name>
</gene>
<reference evidence="1 2" key="1">
    <citation type="submission" date="2016-10" db="EMBL/GenBank/DDBJ databases">
        <authorList>
            <person name="de Groot N.N."/>
        </authorList>
    </citation>
    <scope>NUCLEOTIDE SEQUENCE [LARGE SCALE GENOMIC DNA]</scope>
    <source>
        <strain evidence="1 2">DSM 527</strain>
    </source>
</reference>
<dbReference type="Proteomes" id="UP000199045">
    <property type="component" value="Unassembled WGS sequence"/>
</dbReference>
<dbReference type="GO" id="GO:0003700">
    <property type="term" value="F:DNA-binding transcription factor activity"/>
    <property type="evidence" value="ECO:0007669"/>
    <property type="project" value="InterPro"/>
</dbReference>
<sequence>MSHKLSIAEERLLLSRIRKGDIEALEILFISYRQRVFLDAYLRLKDKAAAWSVTTEIYSWLWQHKPGLSPFTSIKLMLQEEVKKRTIVKP</sequence>
<evidence type="ECO:0000313" key="2">
    <source>
        <dbReference type="Proteomes" id="UP000199045"/>
    </source>
</evidence>
<dbReference type="EMBL" id="FNBN01000001">
    <property type="protein sequence ID" value="SDF01556.1"/>
    <property type="molecule type" value="Genomic_DNA"/>
</dbReference>
<dbReference type="InterPro" id="IPR013325">
    <property type="entry name" value="RNA_pol_sigma_r2"/>
</dbReference>
<dbReference type="SUPFAM" id="SSF88946">
    <property type="entry name" value="Sigma2 domain of RNA polymerase sigma factors"/>
    <property type="match status" value="1"/>
</dbReference>
<protein>
    <submittedName>
        <fullName evidence="1">RNA polymerase sigma-70 factor, ECF subfamily</fullName>
    </submittedName>
</protein>
<dbReference type="GO" id="GO:0006352">
    <property type="term" value="P:DNA-templated transcription initiation"/>
    <property type="evidence" value="ECO:0007669"/>
    <property type="project" value="InterPro"/>
</dbReference>